<keyword evidence="3" id="KW-1185">Reference proteome</keyword>
<proteinExistence type="predicted"/>
<dbReference type="EMBL" id="SPNV01000146">
    <property type="protein sequence ID" value="KAF5859981.1"/>
    <property type="molecule type" value="Genomic_DNA"/>
</dbReference>
<reference evidence="1" key="2">
    <citation type="submission" date="2019-04" db="EMBL/GenBank/DDBJ databases">
        <title>Friends and foes A comparative genomics studyof 23 Aspergillus species from section Flavi.</title>
        <authorList>
            <consortium name="DOE Joint Genome Institute"/>
            <person name="Kjaerbolling I."/>
            <person name="Vesth T."/>
            <person name="Frisvad J.C."/>
            <person name="Nybo J.L."/>
            <person name="Theobald S."/>
            <person name="Kildgaard S."/>
            <person name="Isbrandt T."/>
            <person name="Kuo A."/>
            <person name="Sato A."/>
            <person name="Lyhne E.K."/>
            <person name="Kogle M.E."/>
            <person name="Wiebenga A."/>
            <person name="Kun R.S."/>
            <person name="Lubbers R.J."/>
            <person name="Makela M.R."/>
            <person name="Barry K."/>
            <person name="Chovatia M."/>
            <person name="Clum A."/>
            <person name="Daum C."/>
            <person name="Haridas S."/>
            <person name="He G."/>
            <person name="LaButti K."/>
            <person name="Lipzen A."/>
            <person name="Mondo S."/>
            <person name="Riley R."/>
            <person name="Salamov A."/>
            <person name="Simmons B.A."/>
            <person name="Magnuson J.K."/>
            <person name="Henrissat B."/>
            <person name="Mortensen U.H."/>
            <person name="Larsen T.O."/>
            <person name="Devries R.P."/>
            <person name="Grigoriev I.V."/>
            <person name="Machida M."/>
            <person name="Baker S.E."/>
            <person name="Andersen M.R."/>
        </authorList>
    </citation>
    <scope>NUCLEOTIDE SEQUENCE [LARGE SCALE GENOMIC DNA]</scope>
    <source>
        <strain evidence="1">IBT 14317</strain>
    </source>
</reference>
<organism evidence="1">
    <name type="scientific">Petromyces alliaceus</name>
    <name type="common">Aspergillus alliaceus</name>
    <dbReference type="NCBI Taxonomy" id="209559"/>
    <lineage>
        <taxon>Eukaryota</taxon>
        <taxon>Fungi</taxon>
        <taxon>Dikarya</taxon>
        <taxon>Ascomycota</taxon>
        <taxon>Pezizomycotina</taxon>
        <taxon>Eurotiomycetes</taxon>
        <taxon>Eurotiomycetidae</taxon>
        <taxon>Eurotiales</taxon>
        <taxon>Aspergillaceae</taxon>
        <taxon>Aspergillus</taxon>
        <taxon>Aspergillus subgen. Circumdati</taxon>
    </lineage>
</organism>
<dbReference type="Gene3D" id="3.40.50.720">
    <property type="entry name" value="NAD(P)-binding Rossmann-like Domain"/>
    <property type="match status" value="1"/>
</dbReference>
<dbReference type="InterPro" id="IPR002347">
    <property type="entry name" value="SDR_fam"/>
</dbReference>
<evidence type="ECO:0000313" key="1">
    <source>
        <dbReference type="EMBL" id="KAE8392572.1"/>
    </source>
</evidence>
<dbReference type="Pfam" id="PF00106">
    <property type="entry name" value="adh_short"/>
    <property type="match status" value="1"/>
</dbReference>
<dbReference type="PANTHER" id="PTHR43431">
    <property type="entry name" value="OXIDOREDUCTASE, SHORT CHAIN DEHYDROGENASE/REDUCTASE FAMILY (AFU_ORTHOLOGUE AFUA_5G14000)"/>
    <property type="match status" value="1"/>
</dbReference>
<dbReference type="SUPFAM" id="SSF51735">
    <property type="entry name" value="NAD(P)-binding Rossmann-fold domains"/>
    <property type="match status" value="1"/>
</dbReference>
<dbReference type="InterPro" id="IPR036291">
    <property type="entry name" value="NAD(P)-bd_dom_sf"/>
</dbReference>
<dbReference type="OrthoDB" id="5336600at2759"/>
<dbReference type="EMBL" id="ML735236">
    <property type="protein sequence ID" value="KAE8392572.1"/>
    <property type="molecule type" value="Genomic_DNA"/>
</dbReference>
<dbReference type="PANTHER" id="PTHR43431:SF1">
    <property type="entry name" value="OS08G0476300 PROTEIN"/>
    <property type="match status" value="1"/>
</dbReference>
<sequence>MSVSANRNIVIVGVGSSMSKSLAIWLASLSWNIALVSRSEKNLSAIADQVRQAQKDKNSKVIYKVSDAGDPEALKATLDWAVREFGGKLDVLSYNAARVAPSDITETTPEELQQDFKVAAVGTLVAGQWFAAGNARADRIAEGEYPLFLVTGGILDKEPEQSVASLSTAKAASQTVSRLFAKVLPEKANILVGMPLITEGLIDPKTGEYNEQFHPDKIVHTVFRPFFEDRENLVNGTGSWTVERLY</sequence>
<accession>A0A8H6E5A1</accession>
<dbReference type="Proteomes" id="UP000326877">
    <property type="component" value="Unassembled WGS sequence"/>
</dbReference>
<reference evidence="2 3" key="1">
    <citation type="submission" date="2019-04" db="EMBL/GenBank/DDBJ databases">
        <title>Aspergillus burnettii sp. nov., novel species from soil in southeast Queensland.</title>
        <authorList>
            <person name="Gilchrist C.L.M."/>
            <person name="Pitt J.I."/>
            <person name="Lange L."/>
            <person name="Lacey H.J."/>
            <person name="Vuong D."/>
            <person name="Midgley D.J."/>
            <person name="Greenfield P."/>
            <person name="Bradbury M."/>
            <person name="Lacey E."/>
            <person name="Busk P.K."/>
            <person name="Pilgaard B."/>
            <person name="Chooi Y.H."/>
            <person name="Piggott A.M."/>
        </authorList>
    </citation>
    <scope>NUCLEOTIDE SEQUENCE [LARGE SCALE GENOMIC DNA]</scope>
    <source>
        <strain evidence="2 3">FRR 5400</strain>
    </source>
</reference>
<name>A0A5N7CEI9_PETAA</name>
<evidence type="ECO:0000313" key="2">
    <source>
        <dbReference type="EMBL" id="KAF5859981.1"/>
    </source>
</evidence>
<dbReference type="Proteomes" id="UP000541154">
    <property type="component" value="Unassembled WGS sequence"/>
</dbReference>
<dbReference type="AlphaFoldDB" id="A0A5N7CEI9"/>
<evidence type="ECO:0000313" key="3">
    <source>
        <dbReference type="Proteomes" id="UP000541154"/>
    </source>
</evidence>
<protein>
    <recommendedName>
        <fullName evidence="4">NAD(P)-binding protein</fullName>
    </recommendedName>
</protein>
<accession>A0A5N7CEI9</accession>
<evidence type="ECO:0008006" key="4">
    <source>
        <dbReference type="Google" id="ProtNLM"/>
    </source>
</evidence>
<gene>
    <name evidence="1" type="ORF">BDV23DRAFT_170881</name>
    <name evidence="2" type="ORF">ETB97_002178</name>
</gene>